<dbReference type="InterPro" id="IPR008906">
    <property type="entry name" value="HATC_C_dom"/>
</dbReference>
<evidence type="ECO:0000313" key="3">
    <source>
        <dbReference type="WBParaSite" id="nRc.2.0.1.t19435-RA"/>
    </source>
</evidence>
<proteinExistence type="predicted"/>
<organism evidence="2 3">
    <name type="scientific">Romanomermis culicivorax</name>
    <name type="common">Nematode worm</name>
    <dbReference type="NCBI Taxonomy" id="13658"/>
    <lineage>
        <taxon>Eukaryota</taxon>
        <taxon>Metazoa</taxon>
        <taxon>Ecdysozoa</taxon>
        <taxon>Nematoda</taxon>
        <taxon>Enoplea</taxon>
        <taxon>Dorylaimia</taxon>
        <taxon>Mermithida</taxon>
        <taxon>Mermithoidea</taxon>
        <taxon>Mermithidae</taxon>
        <taxon>Romanomermis</taxon>
    </lineage>
</organism>
<dbReference type="SUPFAM" id="SSF53098">
    <property type="entry name" value="Ribonuclease H-like"/>
    <property type="match status" value="1"/>
</dbReference>
<dbReference type="GO" id="GO:0046983">
    <property type="term" value="F:protein dimerization activity"/>
    <property type="evidence" value="ECO:0007669"/>
    <property type="project" value="InterPro"/>
</dbReference>
<name>A0A915IZ90_ROMCU</name>
<feature type="domain" description="HAT C-terminal dimerisation" evidence="1">
    <location>
        <begin position="43"/>
        <end position="98"/>
    </location>
</feature>
<sequence>MIRPILIFLNSKDNSEMKTQAKQYKLFNSINKNWFEIAVECCLDSTNYPNLSKLTYCLLSFNVQNANVERGFSVVHSLKTKSRSRLKVKTLDALVHLNVNATDYGTYDYTEA</sequence>
<protein>
    <submittedName>
        <fullName evidence="3">HAT C-terminal dimerisation domain-containing protein</fullName>
    </submittedName>
</protein>
<reference evidence="3" key="1">
    <citation type="submission" date="2022-11" db="UniProtKB">
        <authorList>
            <consortium name="WormBaseParasite"/>
        </authorList>
    </citation>
    <scope>IDENTIFICATION</scope>
</reference>
<evidence type="ECO:0000259" key="1">
    <source>
        <dbReference type="Pfam" id="PF05699"/>
    </source>
</evidence>
<accession>A0A915IZ90</accession>
<dbReference type="AlphaFoldDB" id="A0A915IZ90"/>
<dbReference type="InterPro" id="IPR012337">
    <property type="entry name" value="RNaseH-like_sf"/>
</dbReference>
<dbReference type="WBParaSite" id="nRc.2.0.1.t19435-RA">
    <property type="protein sequence ID" value="nRc.2.0.1.t19435-RA"/>
    <property type="gene ID" value="nRc.2.0.1.g19435"/>
</dbReference>
<keyword evidence="2" id="KW-1185">Reference proteome</keyword>
<dbReference type="Pfam" id="PF05699">
    <property type="entry name" value="Dimer_Tnp_hAT"/>
    <property type="match status" value="1"/>
</dbReference>
<evidence type="ECO:0000313" key="2">
    <source>
        <dbReference type="Proteomes" id="UP000887565"/>
    </source>
</evidence>
<dbReference type="Proteomes" id="UP000887565">
    <property type="component" value="Unplaced"/>
</dbReference>